<evidence type="ECO:0000313" key="2">
    <source>
        <dbReference type="Proteomes" id="UP001151529"/>
    </source>
</evidence>
<accession>A0A9Q0PM63</accession>
<reference evidence="1" key="1">
    <citation type="submission" date="2022-11" db="EMBL/GenBank/DDBJ databases">
        <authorList>
            <person name="Hyden B.L."/>
            <person name="Feng K."/>
            <person name="Yates T."/>
            <person name="Jawdy S."/>
            <person name="Smart L.B."/>
            <person name="Muchero W."/>
        </authorList>
    </citation>
    <scope>NUCLEOTIDE SEQUENCE</scope>
    <source>
        <tissue evidence="1">Shoot tip</tissue>
    </source>
</reference>
<organism evidence="1 2">
    <name type="scientific">Salix viminalis</name>
    <name type="common">Common osier</name>
    <name type="synonym">Basket willow</name>
    <dbReference type="NCBI Taxonomy" id="40686"/>
    <lineage>
        <taxon>Eukaryota</taxon>
        <taxon>Viridiplantae</taxon>
        <taxon>Streptophyta</taxon>
        <taxon>Embryophyta</taxon>
        <taxon>Tracheophyta</taxon>
        <taxon>Spermatophyta</taxon>
        <taxon>Magnoliopsida</taxon>
        <taxon>eudicotyledons</taxon>
        <taxon>Gunneridae</taxon>
        <taxon>Pentapetalae</taxon>
        <taxon>rosids</taxon>
        <taxon>fabids</taxon>
        <taxon>Malpighiales</taxon>
        <taxon>Salicaceae</taxon>
        <taxon>Saliceae</taxon>
        <taxon>Salix</taxon>
    </lineage>
</organism>
<keyword evidence="2" id="KW-1185">Reference proteome</keyword>
<dbReference type="AlphaFoldDB" id="A0A9Q0PM63"/>
<dbReference type="Proteomes" id="UP001151529">
    <property type="component" value="Chromosome 8"/>
</dbReference>
<protein>
    <submittedName>
        <fullName evidence="1">Uncharacterized protein</fullName>
    </submittedName>
</protein>
<comment type="caution">
    <text evidence="1">The sequence shown here is derived from an EMBL/GenBank/DDBJ whole genome shotgun (WGS) entry which is preliminary data.</text>
</comment>
<name>A0A9Q0PM63_SALVM</name>
<dbReference type="EMBL" id="JAPFFL010000012">
    <property type="protein sequence ID" value="KAJ6690686.1"/>
    <property type="molecule type" value="Genomic_DNA"/>
</dbReference>
<evidence type="ECO:0000313" key="1">
    <source>
        <dbReference type="EMBL" id="KAJ6690686.1"/>
    </source>
</evidence>
<proteinExistence type="predicted"/>
<reference evidence="1" key="2">
    <citation type="journal article" date="2023" name="Int. J. Mol. Sci.">
        <title>De Novo Assembly and Annotation of 11 Diverse Shrub Willow (Salix) Genomes Reveals Novel Gene Organization in Sex-Linked Regions.</title>
        <authorList>
            <person name="Hyden B."/>
            <person name="Feng K."/>
            <person name="Yates T.B."/>
            <person name="Jawdy S."/>
            <person name="Cereghino C."/>
            <person name="Smart L.B."/>
            <person name="Muchero W."/>
        </authorList>
    </citation>
    <scope>NUCLEOTIDE SEQUENCE [LARGE SCALE GENOMIC DNA]</scope>
    <source>
        <tissue evidence="1">Shoot tip</tissue>
    </source>
</reference>
<gene>
    <name evidence="1" type="ORF">OIU85_006891</name>
</gene>
<sequence length="83" mass="9618">MQFWNTGWVRKEYEVVDLMKREGLGRKNGGDDGGNSFANHLVWKQVWPMNVHGKIKVFIWALHNSISGGCDMKKRTHNSDPIY</sequence>